<dbReference type="SMART" id="SM00697">
    <property type="entry name" value="DM8"/>
    <property type="match status" value="1"/>
</dbReference>
<accession>A0A9C6T0T8</accession>
<evidence type="ECO:0000313" key="1">
    <source>
        <dbReference type="Proteomes" id="UP000515160"/>
    </source>
</evidence>
<dbReference type="AlphaFoldDB" id="A0A9C6T0T8"/>
<keyword evidence="1" id="KW-1185">Reference proteome</keyword>
<organism evidence="1 2">
    <name type="scientific">Drosophila albomicans</name>
    <name type="common">Fruit fly</name>
    <dbReference type="NCBI Taxonomy" id="7291"/>
    <lineage>
        <taxon>Eukaryota</taxon>
        <taxon>Metazoa</taxon>
        <taxon>Ecdysozoa</taxon>
        <taxon>Arthropoda</taxon>
        <taxon>Hexapoda</taxon>
        <taxon>Insecta</taxon>
        <taxon>Pterygota</taxon>
        <taxon>Neoptera</taxon>
        <taxon>Endopterygota</taxon>
        <taxon>Diptera</taxon>
        <taxon>Brachycera</taxon>
        <taxon>Muscomorpha</taxon>
        <taxon>Ephydroidea</taxon>
        <taxon>Drosophilidae</taxon>
        <taxon>Drosophila</taxon>
    </lineage>
</organism>
<evidence type="ECO:0000313" key="2">
    <source>
        <dbReference type="RefSeq" id="XP_051862800.1"/>
    </source>
</evidence>
<dbReference type="GeneID" id="127565915"/>
<dbReference type="InterPro" id="IPR010512">
    <property type="entry name" value="DUF1091"/>
</dbReference>
<dbReference type="Pfam" id="PF06477">
    <property type="entry name" value="DUF1091"/>
    <property type="match status" value="1"/>
</dbReference>
<proteinExistence type="predicted"/>
<dbReference type="PANTHER" id="PTHR20898">
    <property type="entry name" value="DAEDALUS ON 3-RELATED-RELATED"/>
    <property type="match status" value="1"/>
</dbReference>
<protein>
    <submittedName>
        <fullName evidence="2">Uncharacterized protein LOC127565915</fullName>
    </submittedName>
</protein>
<dbReference type="OrthoDB" id="7727171at2759"/>
<reference evidence="2" key="1">
    <citation type="submission" date="2025-08" db="UniProtKB">
        <authorList>
            <consortium name="RefSeq"/>
        </authorList>
    </citation>
    <scope>IDENTIFICATION</scope>
    <source>
        <strain evidence="2">15112-1751.03</strain>
        <tissue evidence="2">Whole Adult</tissue>
    </source>
</reference>
<dbReference type="Proteomes" id="UP000515160">
    <property type="component" value="Chromosome 2R"/>
</dbReference>
<name>A0A9C6T0T8_DROAB</name>
<sequence length="174" mass="20429">MIYDLFRSKSNINHTCPYVDAISVKFSNLECESKNQSWIIVHTCRLKAINRKRVDVNFNSTILHPVNILHVHCQVLKKANGYKPWLIDYTVDGCAFLRKNNHPFVKIVYDLFKSKSNINHTCPYGPIIVKDLYLTPNSIPLPFPTGDYCLLLEWKFDRRIQIITKYCMEYIEDN</sequence>
<dbReference type="RefSeq" id="XP_051862800.1">
    <property type="nucleotide sequence ID" value="XM_052006840.1"/>
</dbReference>
<gene>
    <name evidence="2" type="primary">LOC127565915</name>
</gene>
<dbReference type="PANTHER" id="PTHR20898:SF0">
    <property type="entry name" value="DAEDALUS ON 3-RELATED"/>
    <property type="match status" value="1"/>
</dbReference>